<name>F6G5R7_RALS8</name>
<protein>
    <submittedName>
        <fullName evidence="1">Uncharacterized protein</fullName>
    </submittedName>
</protein>
<organism evidence="1 2">
    <name type="scientific">Ralstonia solanacearum (strain Po82)</name>
    <dbReference type="NCBI Taxonomy" id="1031711"/>
    <lineage>
        <taxon>Bacteria</taxon>
        <taxon>Pseudomonadati</taxon>
        <taxon>Pseudomonadota</taxon>
        <taxon>Betaproteobacteria</taxon>
        <taxon>Burkholderiales</taxon>
        <taxon>Burkholderiaceae</taxon>
        <taxon>Ralstonia</taxon>
        <taxon>Ralstonia solanacearum species complex</taxon>
    </lineage>
</organism>
<accession>F6G5R7</accession>
<dbReference type="Proteomes" id="UP000007953">
    <property type="component" value="Chromosome"/>
</dbReference>
<dbReference type="PATRIC" id="fig|1031711.3.peg.3134"/>
<gene>
    <name evidence="1" type="ordered locus">RSPO_c03203</name>
</gene>
<proteinExistence type="predicted"/>
<dbReference type="AlphaFoldDB" id="F6G5R7"/>
<dbReference type="KEGG" id="rsn:RSPO_c03203"/>
<evidence type="ECO:0000313" key="2">
    <source>
        <dbReference type="Proteomes" id="UP000007953"/>
    </source>
</evidence>
<dbReference type="HOGENOM" id="CLU_3188152_0_0_4"/>
<sequence>MREPLHGNVEQAVAQILARRTALSARAARGRFSGRIHALDINLRIN</sequence>
<reference evidence="1 2" key="1">
    <citation type="journal article" date="2011" name="J. Bacteriol.">
        <title>Complete genome sequence of the plant pathogen Ralstonia solanacearum strain Po82.</title>
        <authorList>
            <person name="Xu J."/>
            <person name="Zheng H.J."/>
            <person name="Liu L."/>
            <person name="Pan Z.C."/>
            <person name="Prior P."/>
            <person name="Tang B."/>
            <person name="Xu J.S."/>
            <person name="Zhang H."/>
            <person name="Tian Q."/>
            <person name="Zhang L.Q."/>
            <person name="Feng J."/>
        </authorList>
    </citation>
    <scope>NUCLEOTIDE SEQUENCE [LARGE SCALE GENOMIC DNA]</scope>
    <source>
        <strain evidence="1 2">Po82</strain>
    </source>
</reference>
<dbReference type="EMBL" id="CP002819">
    <property type="protein sequence ID" value="AEG70494.1"/>
    <property type="molecule type" value="Genomic_DNA"/>
</dbReference>
<evidence type="ECO:0000313" key="1">
    <source>
        <dbReference type="EMBL" id="AEG70494.1"/>
    </source>
</evidence>